<accession>A0A4U1D1X2</accession>
<organism evidence="1 2">
    <name type="scientific">Robertmurraya kyonggiensis</name>
    <dbReference type="NCBI Taxonomy" id="1037680"/>
    <lineage>
        <taxon>Bacteria</taxon>
        <taxon>Bacillati</taxon>
        <taxon>Bacillota</taxon>
        <taxon>Bacilli</taxon>
        <taxon>Bacillales</taxon>
        <taxon>Bacillaceae</taxon>
        <taxon>Robertmurraya</taxon>
    </lineage>
</organism>
<dbReference type="Proteomes" id="UP000307756">
    <property type="component" value="Unassembled WGS sequence"/>
</dbReference>
<comment type="caution">
    <text evidence="1">The sequence shown here is derived from an EMBL/GenBank/DDBJ whole genome shotgun (WGS) entry which is preliminary data.</text>
</comment>
<reference evidence="1 2" key="1">
    <citation type="journal article" date="2011" name="J. Microbiol.">
        <title>Bacillus kyonggiensis sp. nov., isolated from soil of a lettuce field.</title>
        <authorList>
            <person name="Dong K."/>
            <person name="Lee S."/>
        </authorList>
    </citation>
    <scope>NUCLEOTIDE SEQUENCE [LARGE SCALE GENOMIC DNA]</scope>
    <source>
        <strain evidence="1 2">NB22</strain>
    </source>
</reference>
<protein>
    <submittedName>
        <fullName evidence="1">Uncharacterized protein</fullName>
    </submittedName>
</protein>
<evidence type="ECO:0000313" key="2">
    <source>
        <dbReference type="Proteomes" id="UP000307756"/>
    </source>
</evidence>
<dbReference type="EMBL" id="SWBM01000006">
    <property type="protein sequence ID" value="TKC15046.1"/>
    <property type="molecule type" value="Genomic_DNA"/>
</dbReference>
<dbReference type="RefSeq" id="WP_136833181.1">
    <property type="nucleotide sequence ID" value="NZ_SWBM01000006.1"/>
</dbReference>
<name>A0A4U1D1X2_9BACI</name>
<sequence length="230" mass="26225">MFVLGFLCVCICVGLFAVSLSLFSKSAEQRARANTEKFYALQIREEAESIRLRNELFELEKSTLKSVKLASDIPIEKSLSVQPVTHDLGQEVIDFPVKEVQLKELDLDEKALEFVSKFQPKQEEIQLPNVTVYEEPAAWFSFPEVDLHMNDRPMQGLYYVAGKVMDVLDEMSAVISDGTGERMVYHNKVQTLSVGDVIISQVEVHKGVWHFINIWEVNNNKTEQEVKEAI</sequence>
<gene>
    <name evidence="1" type="ORF">FA727_19310</name>
</gene>
<dbReference type="OrthoDB" id="2891274at2"/>
<keyword evidence="2" id="KW-1185">Reference proteome</keyword>
<dbReference type="AlphaFoldDB" id="A0A4U1D1X2"/>
<evidence type="ECO:0000313" key="1">
    <source>
        <dbReference type="EMBL" id="TKC15046.1"/>
    </source>
</evidence>
<proteinExistence type="predicted"/>